<dbReference type="SUPFAM" id="SSF82693">
    <property type="entry name" value="Multidrug efflux transporter AcrB pore domain, PN1, PN2, PC1 and PC2 subdomains"/>
    <property type="match status" value="3"/>
</dbReference>
<dbReference type="AlphaFoldDB" id="A0A1E8FJA4"/>
<evidence type="ECO:0000313" key="3">
    <source>
        <dbReference type="Proteomes" id="UP000176037"/>
    </source>
</evidence>
<dbReference type="OrthoDB" id="9757904at2"/>
<dbReference type="GO" id="GO:0042910">
    <property type="term" value="F:xenobiotic transmembrane transporter activity"/>
    <property type="evidence" value="ECO:0007669"/>
    <property type="project" value="TreeGrafter"/>
</dbReference>
<evidence type="ECO:0000256" key="1">
    <source>
        <dbReference type="SAM" id="Phobius"/>
    </source>
</evidence>
<feature type="transmembrane region" description="Helical" evidence="1">
    <location>
        <begin position="883"/>
        <end position="903"/>
    </location>
</feature>
<accession>A0A1E8FJA4</accession>
<dbReference type="PRINTS" id="PR00702">
    <property type="entry name" value="ACRIFLAVINRP"/>
</dbReference>
<dbReference type="RefSeq" id="WP_070174856.1">
    <property type="nucleotide sequence ID" value="NZ_BMJR01000004.1"/>
</dbReference>
<dbReference type="EMBL" id="MJIC01000004">
    <property type="protein sequence ID" value="OFI36012.1"/>
    <property type="molecule type" value="Genomic_DNA"/>
</dbReference>
<proteinExistence type="predicted"/>
<dbReference type="PANTHER" id="PTHR32063:SF28">
    <property type="entry name" value="BLR2861 PROTEIN"/>
    <property type="match status" value="1"/>
</dbReference>
<feature type="transmembrane region" description="Helical" evidence="1">
    <location>
        <begin position="20"/>
        <end position="37"/>
    </location>
</feature>
<keyword evidence="1" id="KW-1133">Transmembrane helix</keyword>
<dbReference type="PANTHER" id="PTHR32063">
    <property type="match status" value="1"/>
</dbReference>
<dbReference type="Gene3D" id="3.30.70.1320">
    <property type="entry name" value="Multidrug efflux transporter AcrB pore domain like"/>
    <property type="match status" value="1"/>
</dbReference>
<feature type="transmembrane region" description="Helical" evidence="1">
    <location>
        <begin position="958"/>
        <end position="979"/>
    </location>
</feature>
<dbReference type="InterPro" id="IPR001036">
    <property type="entry name" value="Acrflvin-R"/>
</dbReference>
<sequence length="1035" mass="111795">MSNLADNHNDLPSLSIRRPVLIIVLNLLIAIAGYAALNGLEVRELPDVDTPTITVSAQYPNASPETVDAEVTAHLEGAVARVSGVKNIYAQSEENSARIRVEFRPGINLDDAANETRESVSRVQRQLPDEVEQVSIIKADNDAQAVVSLAVSSETLDLETLTERVDTDLAPLFLSIPGVADVTLNGDRERVLRVSVDPLRLTSFGLSMTDVANVLRTAPFDVPAGSIQSSDQMLIVRADATSLTANDVKDIIITGDTRIGDVASVYFGPADSTSAVRLDGKPVIGLGVIRQASSNTIEISDEILAMVNTFDERFPEMQIQVTSDDAEFIRDSVEEVAFSLGLTIILVVFTLLFFIGSWRATIVPALSIPVSLTGALAIIWVLGFSINILTLLALVLATGMIVDDAIVVSENIQRRRTMGLGARAAAVIGTREVFFAVIATTAVLASVFIPIAFLPSTAGRLFREFGGVLAGSVIISSFVALSLVPALTARLPVKSQQANKRSLFDATLGRLGLYCLQFYKTSLVWSLKYAWLVLVLCLLAGAGAYFTAQNIENELLPSEDRGTIRIFARGPDGVGRNFMDRQAMRMESLLMPYVESDEIESIYTVVGRWDPNIVFITADLKHWDERDKSVQQIISEIRPKLQSVPGAPGNAFGGNSLNLRGQSGGLELALTGDTYERIFNAALTYAAAIEDKMPELGTPRISYKPTQPQLRVNIDRRRAQELGVPLSDISSTLRAAIGGNDVVDLNIGDQAIPIILQTNDRNTSDPSDLTNLYVKSDNGSLLPLSSVAYITEEGVAAELERQAQRRAIKLEMSMPENITINDAVSQLRDIGNDVLPAGIGTIFLGEAQAYEETSQQVAMTYILAFVIVFLVLAAQFESVNSAVVVMLTVPFGIAAAIYALYLTNTSINVYSQIGLVMLIGLLAKNAILLVEFADQLRDRGYDVYDAIVEAGKVRLRPIMMTLVSTILGGLPLILSSGAGAEARNAIGWVVFGGLGIAVVFTLYLTPVIYLGLARFTKPRADETRQLEDELAAAEV</sequence>
<dbReference type="Pfam" id="PF00873">
    <property type="entry name" value="ACR_tran"/>
    <property type="match status" value="1"/>
</dbReference>
<feature type="transmembrane region" description="Helical" evidence="1">
    <location>
        <begin position="529"/>
        <end position="548"/>
    </location>
</feature>
<dbReference type="SUPFAM" id="SSF82714">
    <property type="entry name" value="Multidrug efflux transporter AcrB TolC docking domain, DN and DC subdomains"/>
    <property type="match status" value="2"/>
</dbReference>
<dbReference type="Gene3D" id="3.30.2090.10">
    <property type="entry name" value="Multidrug efflux transporter AcrB TolC docking domain, DN and DC subdomains"/>
    <property type="match status" value="2"/>
</dbReference>
<evidence type="ECO:0000313" key="2">
    <source>
        <dbReference type="EMBL" id="OFI36012.1"/>
    </source>
</evidence>
<dbReference type="GO" id="GO:0005886">
    <property type="term" value="C:plasma membrane"/>
    <property type="evidence" value="ECO:0007669"/>
    <property type="project" value="TreeGrafter"/>
</dbReference>
<feature type="transmembrane region" description="Helical" evidence="1">
    <location>
        <begin position="465"/>
        <end position="487"/>
    </location>
</feature>
<feature type="transmembrane region" description="Helical" evidence="1">
    <location>
        <begin position="336"/>
        <end position="355"/>
    </location>
</feature>
<dbReference type="InterPro" id="IPR027463">
    <property type="entry name" value="AcrB_DN_DC_subdom"/>
</dbReference>
<keyword evidence="3" id="KW-1185">Reference proteome</keyword>
<reference evidence="2 3" key="1">
    <citation type="submission" date="2016-09" db="EMBL/GenBank/DDBJ databases">
        <title>Alteromonas lipolytica, a new species isolated from sea water.</title>
        <authorList>
            <person name="Wu Y.-H."/>
            <person name="Cheng H."/>
            <person name="Xu X.-W."/>
        </authorList>
    </citation>
    <scope>NUCLEOTIDE SEQUENCE [LARGE SCALE GENOMIC DNA]</scope>
    <source>
        <strain evidence="2 3">JW12</strain>
    </source>
</reference>
<dbReference type="Gene3D" id="3.30.70.1440">
    <property type="entry name" value="Multidrug efflux transporter AcrB pore domain"/>
    <property type="match status" value="1"/>
</dbReference>
<dbReference type="SUPFAM" id="SSF82866">
    <property type="entry name" value="Multidrug efflux transporter AcrB transmembrane domain"/>
    <property type="match status" value="2"/>
</dbReference>
<name>A0A1E8FJA4_9ALTE</name>
<gene>
    <name evidence="2" type="ORF">BFC17_10055</name>
</gene>
<dbReference type="Gene3D" id="1.20.1640.10">
    <property type="entry name" value="Multidrug efflux transporter AcrB transmembrane domain"/>
    <property type="match status" value="2"/>
</dbReference>
<feature type="transmembrane region" description="Helical" evidence="1">
    <location>
        <begin position="433"/>
        <end position="453"/>
    </location>
</feature>
<feature type="transmembrane region" description="Helical" evidence="1">
    <location>
        <begin position="858"/>
        <end position="876"/>
    </location>
</feature>
<dbReference type="Gene3D" id="3.30.70.1430">
    <property type="entry name" value="Multidrug efflux transporter AcrB pore domain"/>
    <property type="match status" value="2"/>
</dbReference>
<feature type="transmembrane region" description="Helical" evidence="1">
    <location>
        <begin position="985"/>
        <end position="1012"/>
    </location>
</feature>
<feature type="transmembrane region" description="Helical" evidence="1">
    <location>
        <begin position="909"/>
        <end position="930"/>
    </location>
</feature>
<protein>
    <submittedName>
        <fullName evidence="2">Multidrug transporter AcrB</fullName>
    </submittedName>
</protein>
<comment type="caution">
    <text evidence="2">The sequence shown here is derived from an EMBL/GenBank/DDBJ whole genome shotgun (WGS) entry which is preliminary data.</text>
</comment>
<keyword evidence="1" id="KW-0812">Transmembrane</keyword>
<keyword evidence="1" id="KW-0472">Membrane</keyword>
<dbReference type="Proteomes" id="UP000176037">
    <property type="component" value="Unassembled WGS sequence"/>
</dbReference>
<organism evidence="2 3">
    <name type="scientific">Alteromonas lipolytica</name>
    <dbReference type="NCBI Taxonomy" id="1856405"/>
    <lineage>
        <taxon>Bacteria</taxon>
        <taxon>Pseudomonadati</taxon>
        <taxon>Pseudomonadota</taxon>
        <taxon>Gammaproteobacteria</taxon>
        <taxon>Alteromonadales</taxon>
        <taxon>Alteromonadaceae</taxon>
        <taxon>Alteromonas/Salinimonas group</taxon>
        <taxon>Alteromonas</taxon>
    </lineage>
</organism>
<dbReference type="STRING" id="1856405.BFC17_10055"/>